<sequence length="307" mass="34130">MRAWALSAMGDDRDFKGNDGYPDVPESYYVFDSTVQNSKLVGVGDLVVVRNREIALGTAWVEAVDVEPDVPKVRYRCPECKRIATKERKFEKPRYLCQRCRLLFDERESETITVTRYTARYGATWRGLDGALTVRQLRAIAENKSTQQAISPLRVTALQALLEATAAPLPPEVPADAPRELPAGRGEALVKVRKGQPAFRKALLQRDGLNCAITGKCPAEALQAAHLRAFAVHEKHDTAEGLLLRADIHVLFDRGLMAVNPTTLEVVIMPALRAYPAYRELEGLVLGVREVSREALRAHYKKTVGVD</sequence>
<protein>
    <recommendedName>
        <fullName evidence="1">HNH nuclease domain-containing protein</fullName>
    </recommendedName>
</protein>
<dbReference type="Pfam" id="PF13391">
    <property type="entry name" value="HNH_2"/>
    <property type="match status" value="1"/>
</dbReference>
<dbReference type="STRING" id="446462.Amir_6652"/>
<dbReference type="KEGG" id="ami:Amir_6652"/>
<dbReference type="AlphaFoldDB" id="C6WN85"/>
<proteinExistence type="predicted"/>
<feature type="domain" description="HNH nuclease" evidence="1">
    <location>
        <begin position="211"/>
        <end position="260"/>
    </location>
</feature>
<reference evidence="2 3" key="1">
    <citation type="journal article" date="2009" name="Stand. Genomic Sci.">
        <title>Complete genome sequence of Actinosynnema mirum type strain (101).</title>
        <authorList>
            <person name="Land M."/>
            <person name="Lapidus A."/>
            <person name="Mayilraj S."/>
            <person name="Chen F."/>
            <person name="Copeland A."/>
            <person name="Del Rio T.G."/>
            <person name="Nolan M."/>
            <person name="Lucas S."/>
            <person name="Tice H."/>
            <person name="Cheng J.F."/>
            <person name="Chertkov O."/>
            <person name="Bruce D."/>
            <person name="Goodwin L."/>
            <person name="Pitluck S."/>
            <person name="Rohde M."/>
            <person name="Goker M."/>
            <person name="Pati A."/>
            <person name="Ivanova N."/>
            <person name="Mavromatis K."/>
            <person name="Chen A."/>
            <person name="Palaniappan K."/>
            <person name="Hauser L."/>
            <person name="Chang Y.J."/>
            <person name="Jeffries C.C."/>
            <person name="Brettin T."/>
            <person name="Detter J.C."/>
            <person name="Han C."/>
            <person name="Chain P."/>
            <person name="Tindall B.J."/>
            <person name="Bristow J."/>
            <person name="Eisen J.A."/>
            <person name="Markowitz V."/>
            <person name="Hugenholtz P."/>
            <person name="Kyrpides N.C."/>
            <person name="Klenk H.P."/>
        </authorList>
    </citation>
    <scope>NUCLEOTIDE SEQUENCE [LARGE SCALE GENOMIC DNA]</scope>
    <source>
        <strain evidence="3">ATCC 29888 / DSM 43827 / JCM 3225 / NBRC 14064 / NCIMB 13271 / NRRL B-12336 / IMRU 3971 / 101</strain>
    </source>
</reference>
<dbReference type="EMBL" id="CP001630">
    <property type="protein sequence ID" value="ACU40449.1"/>
    <property type="molecule type" value="Genomic_DNA"/>
</dbReference>
<dbReference type="Proteomes" id="UP000002213">
    <property type="component" value="Chromosome"/>
</dbReference>
<dbReference type="OrthoDB" id="4464809at2"/>
<evidence type="ECO:0000259" key="1">
    <source>
        <dbReference type="Pfam" id="PF13391"/>
    </source>
</evidence>
<dbReference type="RefSeq" id="WP_015805327.1">
    <property type="nucleotide sequence ID" value="NC_013093.1"/>
</dbReference>
<name>C6WN85_ACTMD</name>
<dbReference type="InterPro" id="IPR003615">
    <property type="entry name" value="HNH_nuc"/>
</dbReference>
<dbReference type="eggNOG" id="COG1996">
    <property type="taxonomic scope" value="Bacteria"/>
</dbReference>
<evidence type="ECO:0000313" key="3">
    <source>
        <dbReference type="Proteomes" id="UP000002213"/>
    </source>
</evidence>
<keyword evidence="3" id="KW-1185">Reference proteome</keyword>
<dbReference type="eggNOG" id="COG3440">
    <property type="taxonomic scope" value="Bacteria"/>
</dbReference>
<gene>
    <name evidence="2" type="ordered locus">Amir_6652</name>
</gene>
<dbReference type="HOGENOM" id="CLU_055266_0_0_11"/>
<evidence type="ECO:0000313" key="2">
    <source>
        <dbReference type="EMBL" id="ACU40449.1"/>
    </source>
</evidence>
<organism evidence="2 3">
    <name type="scientific">Actinosynnema mirum (strain ATCC 29888 / DSM 43827 / JCM 3225 / NBRC 14064 / NCIMB 13271 / NRRL B-12336 / IMRU 3971 / 101)</name>
    <dbReference type="NCBI Taxonomy" id="446462"/>
    <lineage>
        <taxon>Bacteria</taxon>
        <taxon>Bacillati</taxon>
        <taxon>Actinomycetota</taxon>
        <taxon>Actinomycetes</taxon>
        <taxon>Pseudonocardiales</taxon>
        <taxon>Pseudonocardiaceae</taxon>
        <taxon>Actinosynnema</taxon>
    </lineage>
</organism>
<accession>C6WN85</accession>